<gene>
    <name evidence="3" type="ORF">SLNSH_16730</name>
</gene>
<evidence type="ECO:0000313" key="4">
    <source>
        <dbReference type="Proteomes" id="UP000239772"/>
    </source>
</evidence>
<dbReference type="SUPFAM" id="SSF51735">
    <property type="entry name" value="NAD(P)-binding Rossmann-fold domains"/>
    <property type="match status" value="1"/>
</dbReference>
<dbReference type="CDD" id="cd05233">
    <property type="entry name" value="SDR_c"/>
    <property type="match status" value="1"/>
</dbReference>
<protein>
    <submittedName>
        <fullName evidence="3">NAD(P)-dependent oxidoreductase</fullName>
    </submittedName>
</protein>
<dbReference type="Pfam" id="PF13561">
    <property type="entry name" value="adh_short_C2"/>
    <property type="match status" value="1"/>
</dbReference>
<dbReference type="PROSITE" id="PS00061">
    <property type="entry name" value="ADH_SHORT"/>
    <property type="match status" value="1"/>
</dbReference>
<dbReference type="PANTHER" id="PTHR43639">
    <property type="entry name" value="OXIDOREDUCTASE, SHORT-CHAIN DEHYDROGENASE/REDUCTASE FAMILY (AFU_ORTHOLOGUE AFUA_5G02870)"/>
    <property type="match status" value="1"/>
</dbReference>
<dbReference type="OrthoDB" id="20590at2"/>
<comment type="similarity">
    <text evidence="1">Belongs to the short-chain dehydrogenases/reductases (SDR) family.</text>
</comment>
<dbReference type="PANTHER" id="PTHR43639:SF1">
    <property type="entry name" value="SHORT-CHAIN DEHYDROGENASE_REDUCTASE FAMILY PROTEIN"/>
    <property type="match status" value="1"/>
</dbReference>
<comment type="caution">
    <text evidence="3">The sequence shown here is derived from an EMBL/GenBank/DDBJ whole genome shotgun (WGS) entry which is preliminary data.</text>
</comment>
<evidence type="ECO:0000256" key="1">
    <source>
        <dbReference type="ARBA" id="ARBA00006484"/>
    </source>
</evidence>
<dbReference type="Gene3D" id="3.40.50.720">
    <property type="entry name" value="NAD(P)-binding Rossmann-like Domain"/>
    <property type="match status" value="1"/>
</dbReference>
<dbReference type="GO" id="GO:0016491">
    <property type="term" value="F:oxidoreductase activity"/>
    <property type="evidence" value="ECO:0007669"/>
    <property type="project" value="UniProtKB-KW"/>
</dbReference>
<dbReference type="Proteomes" id="UP000239772">
    <property type="component" value="Unassembled WGS sequence"/>
</dbReference>
<dbReference type="EMBL" id="PVZS01000019">
    <property type="protein sequence ID" value="PSC03911.1"/>
    <property type="molecule type" value="Genomic_DNA"/>
</dbReference>
<keyword evidence="4" id="KW-1185">Reference proteome</keyword>
<dbReference type="PRINTS" id="PR00080">
    <property type="entry name" value="SDRFAMILY"/>
</dbReference>
<keyword evidence="2" id="KW-0560">Oxidoreductase</keyword>
<sequence>MSPRPLVLVTGGSRGIGAATARLAAARGYDVAINYAGNRAAAEATAEACRAAGARAELFQGDMALDADIARVFREVDERMGRIDALVNNAGITGLASRLDEADPAEIRRVVDINVTGAILVAREAVRRMAPRHGGTGGSIVNLSSAAVRLGAPDTYVWYAASKGAIDSLTIGLAREVGVDGVRVNAVAPGLIETDIHDSAGLFGRLAQHGPSVPLKRSGSAEEVAKVILFLLSEEASYVTGAIYDVTGGR</sequence>
<evidence type="ECO:0000256" key="2">
    <source>
        <dbReference type="ARBA" id="ARBA00023002"/>
    </source>
</evidence>
<dbReference type="InterPro" id="IPR020904">
    <property type="entry name" value="Sc_DH/Rdtase_CS"/>
</dbReference>
<dbReference type="PRINTS" id="PR00081">
    <property type="entry name" value="GDHRDH"/>
</dbReference>
<name>A0A2T1HQI1_9HYPH</name>
<reference evidence="4" key="1">
    <citation type="submission" date="2018-03" db="EMBL/GenBank/DDBJ databases">
        <authorList>
            <person name="Sun L."/>
            <person name="Liu H."/>
            <person name="Chen W."/>
            <person name="Huang K."/>
            <person name="Liu W."/>
            <person name="Gao X."/>
        </authorList>
    </citation>
    <scope>NUCLEOTIDE SEQUENCE [LARGE SCALE GENOMIC DNA]</scope>
    <source>
        <strain evidence="4">SH9</strain>
    </source>
</reference>
<accession>A0A2T1HQI1</accession>
<proteinExistence type="inferred from homology"/>
<dbReference type="FunFam" id="3.40.50.720:FF:000084">
    <property type="entry name" value="Short-chain dehydrogenase reductase"/>
    <property type="match status" value="1"/>
</dbReference>
<dbReference type="AlphaFoldDB" id="A0A2T1HQI1"/>
<evidence type="ECO:0000313" key="3">
    <source>
        <dbReference type="EMBL" id="PSC03911.1"/>
    </source>
</evidence>
<dbReference type="InterPro" id="IPR036291">
    <property type="entry name" value="NAD(P)-bd_dom_sf"/>
</dbReference>
<organism evidence="3 4">
    <name type="scientific">Alsobacter soli</name>
    <dbReference type="NCBI Taxonomy" id="2109933"/>
    <lineage>
        <taxon>Bacteria</taxon>
        <taxon>Pseudomonadati</taxon>
        <taxon>Pseudomonadota</taxon>
        <taxon>Alphaproteobacteria</taxon>
        <taxon>Hyphomicrobiales</taxon>
        <taxon>Alsobacteraceae</taxon>
        <taxon>Alsobacter</taxon>
    </lineage>
</organism>
<dbReference type="InterPro" id="IPR002347">
    <property type="entry name" value="SDR_fam"/>
</dbReference>
<dbReference type="RefSeq" id="WP_106338149.1">
    <property type="nucleotide sequence ID" value="NZ_PVZS01000019.1"/>
</dbReference>